<feature type="domain" description="Potassium channel tetramerisation-type BTB" evidence="1">
    <location>
        <begin position="159"/>
        <end position="225"/>
    </location>
</feature>
<dbReference type="SUPFAM" id="SSF54695">
    <property type="entry name" value="POZ domain"/>
    <property type="match status" value="1"/>
</dbReference>
<dbReference type="Gene3D" id="3.30.710.10">
    <property type="entry name" value="Potassium Channel Kv1.1, Chain A"/>
    <property type="match status" value="1"/>
</dbReference>
<sequence>MSKKRTRRESCSIRDIQRRLATIDQRDQDFNETVQLFHQRSSLAVQYTSSNRSKSPMEKRSDTRRHSWIDPRSFEEWRKTISNFTLDEKYPRAIQKLVFWIILLVNRSLFVKTAFVNESALQDEQVINNNLTLIEDATLAQTTSSGEIDTPSLSIDDVIELNVGGQKITTLRSTLTAVPSSKLARMFSKDNTEKHLPVDQQGAVFFDYNPIYFNYLLDQLRTIKRQPEKPEYQLQFQAPFIGSQLNFTHMLVDLGLTLMIIKRWIFFFQGKIPSKTCNTQIEINKGNKFLTDHFLSPREGAHINLTISSLAGWKECHRSAYNVPFDLSVLKKSCNGSQLLVACRPVDNKKILTLAGIGDMEDVLHPCLPKQCNANEKPKKKNKKLTCSGNHQCITQSKRGVGWYNANNQTWGFVRGSLSFMVNPCDASDLDSDYRLCWTSQSVAKQNAGDRCGNAQNLQNSIKWERLIYYTV</sequence>
<dbReference type="Pfam" id="PF02214">
    <property type="entry name" value="BTB_2"/>
    <property type="match status" value="1"/>
</dbReference>
<evidence type="ECO:0000313" key="2">
    <source>
        <dbReference type="EMBL" id="CAF4273401.1"/>
    </source>
</evidence>
<dbReference type="EMBL" id="CAJOBQ010000146">
    <property type="protein sequence ID" value="CAF4273401.1"/>
    <property type="molecule type" value="Genomic_DNA"/>
</dbReference>
<comment type="caution">
    <text evidence="2">The sequence shown here is derived from an EMBL/GenBank/DDBJ whole genome shotgun (WGS) entry which is preliminary data.</text>
</comment>
<dbReference type="PANTHER" id="PTHR14499">
    <property type="entry name" value="POTASSIUM CHANNEL TETRAMERIZATION DOMAIN-CONTAINING"/>
    <property type="match status" value="1"/>
</dbReference>
<accession>A0A820G7I9</accession>
<evidence type="ECO:0000259" key="1">
    <source>
        <dbReference type="Pfam" id="PF02214"/>
    </source>
</evidence>
<dbReference type="GO" id="GO:0051260">
    <property type="term" value="P:protein homooligomerization"/>
    <property type="evidence" value="ECO:0007669"/>
    <property type="project" value="InterPro"/>
</dbReference>
<dbReference type="PANTHER" id="PTHR14499:SF136">
    <property type="entry name" value="GH08630P"/>
    <property type="match status" value="1"/>
</dbReference>
<dbReference type="CDD" id="cd18316">
    <property type="entry name" value="BTB_POZ_KCTD-like"/>
    <property type="match status" value="1"/>
</dbReference>
<dbReference type="Proteomes" id="UP000663862">
    <property type="component" value="Unassembled WGS sequence"/>
</dbReference>
<dbReference type="InterPro" id="IPR003131">
    <property type="entry name" value="T1-type_BTB"/>
</dbReference>
<evidence type="ECO:0000313" key="3">
    <source>
        <dbReference type="Proteomes" id="UP000663862"/>
    </source>
</evidence>
<gene>
    <name evidence="2" type="ORF">TSG867_LOCUS4490</name>
</gene>
<proteinExistence type="predicted"/>
<dbReference type="InterPro" id="IPR011333">
    <property type="entry name" value="SKP1/BTB/POZ_sf"/>
</dbReference>
<reference evidence="2" key="1">
    <citation type="submission" date="2021-02" db="EMBL/GenBank/DDBJ databases">
        <authorList>
            <person name="Nowell W R."/>
        </authorList>
    </citation>
    <scope>NUCLEOTIDE SEQUENCE</scope>
</reference>
<name>A0A820G7I9_9BILA</name>
<dbReference type="AlphaFoldDB" id="A0A820G7I9"/>
<protein>
    <recommendedName>
        <fullName evidence="1">Potassium channel tetramerisation-type BTB domain-containing protein</fullName>
    </recommendedName>
</protein>
<organism evidence="2 3">
    <name type="scientific">Rotaria socialis</name>
    <dbReference type="NCBI Taxonomy" id="392032"/>
    <lineage>
        <taxon>Eukaryota</taxon>
        <taxon>Metazoa</taxon>
        <taxon>Spiralia</taxon>
        <taxon>Gnathifera</taxon>
        <taxon>Rotifera</taxon>
        <taxon>Eurotatoria</taxon>
        <taxon>Bdelloidea</taxon>
        <taxon>Philodinida</taxon>
        <taxon>Philodinidae</taxon>
        <taxon>Rotaria</taxon>
    </lineage>
</organism>